<evidence type="ECO:0008006" key="4">
    <source>
        <dbReference type="Google" id="ProtNLM"/>
    </source>
</evidence>
<comment type="caution">
    <text evidence="2">The sequence shown here is derived from an EMBL/GenBank/DDBJ whole genome shotgun (WGS) entry which is preliminary data.</text>
</comment>
<sequence>MKPASKANEIDEPRTSDLKRSNTVARHGRVARDKKKAQNRAAQRSFREKRESHLHYLESFVEAVKSTQHDDDGSDGNQRLLRAHLELLEDYRRLHESFITLRQKLQSIGQSALIAADDDSLDEVERAGRKYNDNTTETQANADLFTHSESTMDIIRSNGLASQPLDAATVGVRTATDNQTIIDQAGSPNPSIQQVMNVRDMSLPEISYLSHFTLNSTVVVVDSKSLFADKVEGACKLFLSQISESAIELEEFGNSQALNPSEIKNYLASAAVRLISELSGLEILIYGSDFHIFLQRMLFWRLSNSLESKLELSEPFQPTPLQYSLTDYPVIIDFIPWASIRDQLILFRHMLDLDVVCRELTLHAVVELPERSLAVRVYDSLLRGAMDRQSF</sequence>
<feature type="compositionally biased region" description="Basic and acidic residues" evidence="1">
    <location>
        <begin position="8"/>
        <end position="20"/>
    </location>
</feature>
<dbReference type="PANTHER" id="PTHR37012">
    <property type="entry name" value="B-ZIP TRANSCRIPTION FACTOR (EUROFUNG)-RELATED"/>
    <property type="match status" value="1"/>
</dbReference>
<evidence type="ECO:0000313" key="2">
    <source>
        <dbReference type="EMBL" id="VUC24075.1"/>
    </source>
</evidence>
<feature type="non-terminal residue" evidence="2">
    <location>
        <position position="391"/>
    </location>
</feature>
<organism evidence="2 3">
    <name type="scientific">Bionectria ochroleuca</name>
    <name type="common">Gliocladium roseum</name>
    <dbReference type="NCBI Taxonomy" id="29856"/>
    <lineage>
        <taxon>Eukaryota</taxon>
        <taxon>Fungi</taxon>
        <taxon>Dikarya</taxon>
        <taxon>Ascomycota</taxon>
        <taxon>Pezizomycotina</taxon>
        <taxon>Sordariomycetes</taxon>
        <taxon>Hypocreomycetidae</taxon>
        <taxon>Hypocreales</taxon>
        <taxon>Bionectriaceae</taxon>
        <taxon>Clonostachys</taxon>
    </lineage>
</organism>
<dbReference type="PANTHER" id="PTHR37012:SF2">
    <property type="entry name" value="BZIP DOMAIN-CONTAINING PROTEIN-RELATED"/>
    <property type="match status" value="1"/>
</dbReference>
<dbReference type="CDD" id="cd14688">
    <property type="entry name" value="bZIP_YAP"/>
    <property type="match status" value="1"/>
</dbReference>
<dbReference type="EMBL" id="CABFNS010000715">
    <property type="protein sequence ID" value="VUC24075.1"/>
    <property type="molecule type" value="Genomic_DNA"/>
</dbReference>
<dbReference type="InterPro" id="IPR021833">
    <property type="entry name" value="DUF3425"/>
</dbReference>
<dbReference type="Proteomes" id="UP000766486">
    <property type="component" value="Unassembled WGS sequence"/>
</dbReference>
<gene>
    <name evidence="2" type="ORF">CLO192961_LOCUS132626</name>
</gene>
<feature type="region of interest" description="Disordered" evidence="1">
    <location>
        <begin position="1"/>
        <end position="49"/>
    </location>
</feature>
<keyword evidence="3" id="KW-1185">Reference proteome</keyword>
<reference evidence="2 3" key="1">
    <citation type="submission" date="2019-06" db="EMBL/GenBank/DDBJ databases">
        <authorList>
            <person name="Broberg M."/>
        </authorList>
    </citation>
    <scope>NUCLEOTIDE SEQUENCE [LARGE SCALE GENOMIC DNA]</scope>
</reference>
<protein>
    <recommendedName>
        <fullName evidence="4">BZIP domain-containing protein</fullName>
    </recommendedName>
</protein>
<evidence type="ECO:0000313" key="3">
    <source>
        <dbReference type="Proteomes" id="UP000766486"/>
    </source>
</evidence>
<proteinExistence type="predicted"/>
<evidence type="ECO:0000256" key="1">
    <source>
        <dbReference type="SAM" id="MobiDB-lite"/>
    </source>
</evidence>
<dbReference type="Gene3D" id="1.20.5.170">
    <property type="match status" value="1"/>
</dbReference>
<dbReference type="SUPFAM" id="SSF57959">
    <property type="entry name" value="Leucine zipper domain"/>
    <property type="match status" value="1"/>
</dbReference>
<dbReference type="InterPro" id="IPR046347">
    <property type="entry name" value="bZIP_sf"/>
</dbReference>
<name>A0ABY6TZE2_BIOOC</name>
<dbReference type="Pfam" id="PF11905">
    <property type="entry name" value="DUF3425"/>
    <property type="match status" value="1"/>
</dbReference>
<accession>A0ABY6TZE2</accession>
<feature type="compositionally biased region" description="Basic residues" evidence="1">
    <location>
        <begin position="26"/>
        <end position="38"/>
    </location>
</feature>